<proteinExistence type="predicted"/>
<gene>
    <name evidence="1" type="ORF">SMAX5B_013214</name>
</gene>
<reference evidence="1 2" key="1">
    <citation type="submission" date="2017-12" db="EMBL/GenBank/DDBJ databases">
        <title>Integrating genomic resources of turbot (Scophthalmus maximus) in depth evaluation of genetic and physical mapping variation across individuals.</title>
        <authorList>
            <person name="Martinez P."/>
        </authorList>
    </citation>
    <scope>NUCLEOTIDE SEQUENCE [LARGE SCALE GENOMIC DNA]</scope>
</reference>
<accession>A0A2U9BCY4</accession>
<dbReference type="EMBL" id="CP026247">
    <property type="protein sequence ID" value="AWP01858.1"/>
    <property type="molecule type" value="Genomic_DNA"/>
</dbReference>
<organism evidence="1 2">
    <name type="scientific">Scophthalmus maximus</name>
    <name type="common">Turbot</name>
    <name type="synonym">Psetta maxima</name>
    <dbReference type="NCBI Taxonomy" id="52904"/>
    <lineage>
        <taxon>Eukaryota</taxon>
        <taxon>Metazoa</taxon>
        <taxon>Chordata</taxon>
        <taxon>Craniata</taxon>
        <taxon>Vertebrata</taxon>
        <taxon>Euteleostomi</taxon>
        <taxon>Actinopterygii</taxon>
        <taxon>Neopterygii</taxon>
        <taxon>Teleostei</taxon>
        <taxon>Neoteleostei</taxon>
        <taxon>Acanthomorphata</taxon>
        <taxon>Carangaria</taxon>
        <taxon>Pleuronectiformes</taxon>
        <taxon>Pleuronectoidei</taxon>
        <taxon>Scophthalmidae</taxon>
        <taxon>Scophthalmus</taxon>
    </lineage>
</organism>
<dbReference type="Proteomes" id="UP000246464">
    <property type="component" value="Chromosome 5"/>
</dbReference>
<protein>
    <submittedName>
        <fullName evidence="1">Uncharacterized protein</fullName>
    </submittedName>
</protein>
<sequence length="69" mass="8006">MQTCLHPGTDKSVRRPGLTHGIRLFVRILTHLRTNLQQQQQLRLSSSRDIYTPWRQIGAKAVISGERFH</sequence>
<evidence type="ECO:0000313" key="2">
    <source>
        <dbReference type="Proteomes" id="UP000246464"/>
    </source>
</evidence>
<keyword evidence="2" id="KW-1185">Reference proteome</keyword>
<dbReference type="AlphaFoldDB" id="A0A2U9BCY4"/>
<name>A0A2U9BCY4_SCOMX</name>
<evidence type="ECO:0000313" key="1">
    <source>
        <dbReference type="EMBL" id="AWP01858.1"/>
    </source>
</evidence>